<evidence type="ECO:0000313" key="3">
    <source>
        <dbReference type="Proteomes" id="UP001300096"/>
    </source>
</evidence>
<evidence type="ECO:0000313" key="2">
    <source>
        <dbReference type="EMBL" id="MCK2037449.1"/>
    </source>
</evidence>
<feature type="compositionally biased region" description="Basic and acidic residues" evidence="1">
    <location>
        <begin position="118"/>
        <end position="129"/>
    </location>
</feature>
<dbReference type="SUPFAM" id="SSF47413">
    <property type="entry name" value="lambda repressor-like DNA-binding domains"/>
    <property type="match status" value="1"/>
</dbReference>
<proteinExistence type="predicted"/>
<sequence>MVTRVKTLSDEFNAAVGRQLRAEIAAAGSSIAAMARDIAIARSALDNYVTGKRAIPVPVLYAVCSQVQVAPHLVLARAEERLSADSAQGSGVLTPFRRRTNVAGTDDTIPEVAFDSPVGHERDTDDLYQ</sequence>
<comment type="caution">
    <text evidence="2">The sequence shown here is derived from an EMBL/GenBank/DDBJ whole genome shotgun (WGS) entry which is preliminary data.</text>
</comment>
<keyword evidence="3" id="KW-1185">Reference proteome</keyword>
<reference evidence="2 3" key="1">
    <citation type="submission" date="2021-06" db="EMBL/GenBank/DDBJ databases">
        <title>Genome-based taxonomic framework of Microbacterium strains isolated from marine environment, the description of four new species and reclassification of four preexisting species.</title>
        <authorList>
            <person name="Lee S.D."/>
            <person name="Kim S.-M."/>
            <person name="Byeon Y.-S."/>
            <person name="Yang H.L."/>
            <person name="Kim I.S."/>
        </authorList>
    </citation>
    <scope>NUCLEOTIDE SEQUENCE [LARGE SCALE GENOMIC DNA]</scope>
    <source>
        <strain evidence="2 3">SSW1-49</strain>
    </source>
</reference>
<feature type="region of interest" description="Disordered" evidence="1">
    <location>
        <begin position="107"/>
        <end position="129"/>
    </location>
</feature>
<dbReference type="InterPro" id="IPR010982">
    <property type="entry name" value="Lambda_DNA-bd_dom_sf"/>
</dbReference>
<dbReference type="Proteomes" id="UP001300096">
    <property type="component" value="Unassembled WGS sequence"/>
</dbReference>
<accession>A0ABT0FHB2</accession>
<protein>
    <submittedName>
        <fullName evidence="2">XRE family transcriptional regulator</fullName>
    </submittedName>
</protein>
<organism evidence="2 3">
    <name type="scientific">Microbacterium croceum</name>
    <dbReference type="NCBI Taxonomy" id="2851645"/>
    <lineage>
        <taxon>Bacteria</taxon>
        <taxon>Bacillati</taxon>
        <taxon>Actinomycetota</taxon>
        <taxon>Actinomycetes</taxon>
        <taxon>Micrococcales</taxon>
        <taxon>Microbacteriaceae</taxon>
        <taxon>Microbacterium</taxon>
    </lineage>
</organism>
<dbReference type="Gene3D" id="1.10.260.40">
    <property type="entry name" value="lambda repressor-like DNA-binding domains"/>
    <property type="match status" value="1"/>
</dbReference>
<name>A0ABT0FHB2_9MICO</name>
<evidence type="ECO:0000256" key="1">
    <source>
        <dbReference type="SAM" id="MobiDB-lite"/>
    </source>
</evidence>
<gene>
    <name evidence="2" type="ORF">KZC51_15050</name>
</gene>
<dbReference type="EMBL" id="JAHWXN010000002">
    <property type="protein sequence ID" value="MCK2037449.1"/>
    <property type="molecule type" value="Genomic_DNA"/>
</dbReference>